<protein>
    <recommendedName>
        <fullName evidence="3">isochorismate synthase</fullName>
        <ecNumber evidence="3">5.4.4.2</ecNumber>
    </recommendedName>
    <alternativeName>
        <fullName evidence="5">Isochorismate mutase</fullName>
    </alternativeName>
</protein>
<evidence type="ECO:0000256" key="2">
    <source>
        <dbReference type="ARBA" id="ARBA00005297"/>
    </source>
</evidence>
<dbReference type="GO" id="GO:0008909">
    <property type="term" value="F:isochorismate synthase activity"/>
    <property type="evidence" value="ECO:0007669"/>
    <property type="project" value="UniProtKB-EC"/>
</dbReference>
<gene>
    <name evidence="7" type="ORF">H7K45_15995</name>
</gene>
<dbReference type="Proteomes" id="UP001141629">
    <property type="component" value="Unassembled WGS sequence"/>
</dbReference>
<dbReference type="InterPro" id="IPR004561">
    <property type="entry name" value="IsoChor_synthase"/>
</dbReference>
<sequence>MTEPTFVLAERDGVLVADGVTVAYPTLADARSTLAAGDTRMVLGALPFDVTQPAALSAPENVRRSATLPDWPTRPMPAVRITATEPTPDEHRARIATALEQLRNPDSPLHKVVLARALHLLADAPLDIATLVRRLAEDTSATAYFVDLSAAGGRHVGTALIGASPELLVARRGDVVSCRPFAGSAPRSADPTTDRANGAALADSAKDLHEHRLVVEQMRTALQPLCTDLEIAPTPELSRTSAVWHLNTPITGRLRERSVTALDLAVALHPTAAVGGVPTADAVRLISDVEGDRGFYAGAVGWCDGQGDGTWVVSIRCAELSADRLSAQARSGGGIVAESDPDDEVAETNTKFRTILSALGVST</sequence>
<dbReference type="SUPFAM" id="SSF56322">
    <property type="entry name" value="ADC synthase"/>
    <property type="match status" value="1"/>
</dbReference>
<dbReference type="EMBL" id="JACKVK010000008">
    <property type="protein sequence ID" value="MCV7422053.1"/>
    <property type="molecule type" value="Genomic_DNA"/>
</dbReference>
<comment type="caution">
    <text evidence="7">The sequence shown here is derived from an EMBL/GenBank/DDBJ whole genome shotgun (WGS) entry which is preliminary data.</text>
</comment>
<organism evidence="7 8">
    <name type="scientific">Mycobacterium yunnanensis</name>
    <dbReference type="NCBI Taxonomy" id="368477"/>
    <lineage>
        <taxon>Bacteria</taxon>
        <taxon>Bacillati</taxon>
        <taxon>Actinomycetota</taxon>
        <taxon>Actinomycetes</taxon>
        <taxon>Mycobacteriales</taxon>
        <taxon>Mycobacteriaceae</taxon>
        <taxon>Mycobacterium</taxon>
    </lineage>
</organism>
<evidence type="ECO:0000256" key="1">
    <source>
        <dbReference type="ARBA" id="ARBA00000799"/>
    </source>
</evidence>
<accession>A0A9X2YME4</accession>
<dbReference type="NCBIfam" id="TIGR00543">
    <property type="entry name" value="isochor_syn"/>
    <property type="match status" value="1"/>
</dbReference>
<evidence type="ECO:0000256" key="4">
    <source>
        <dbReference type="ARBA" id="ARBA00023235"/>
    </source>
</evidence>
<dbReference type="PANTHER" id="PTHR42839:SF2">
    <property type="entry name" value="ISOCHORISMATE SYNTHASE ENTC"/>
    <property type="match status" value="1"/>
</dbReference>
<evidence type="ECO:0000256" key="5">
    <source>
        <dbReference type="ARBA" id="ARBA00041564"/>
    </source>
</evidence>
<keyword evidence="4 7" id="KW-0413">Isomerase</keyword>
<comment type="similarity">
    <text evidence="2">Belongs to the isochorismate synthase family.</text>
</comment>
<evidence type="ECO:0000259" key="6">
    <source>
        <dbReference type="Pfam" id="PF00425"/>
    </source>
</evidence>
<feature type="domain" description="Chorismate-utilising enzyme C-terminal" evidence="6">
    <location>
        <begin position="89"/>
        <end position="351"/>
    </location>
</feature>
<comment type="catalytic activity">
    <reaction evidence="1">
        <text>chorismate = isochorismate</text>
        <dbReference type="Rhea" id="RHEA:18985"/>
        <dbReference type="ChEBI" id="CHEBI:29748"/>
        <dbReference type="ChEBI" id="CHEBI:29780"/>
        <dbReference type="EC" id="5.4.4.2"/>
    </reaction>
</comment>
<evidence type="ECO:0000313" key="7">
    <source>
        <dbReference type="EMBL" id="MCV7422053.1"/>
    </source>
</evidence>
<dbReference type="RefSeq" id="WP_263996790.1">
    <property type="nucleotide sequence ID" value="NZ_JACKVK010000008.1"/>
</dbReference>
<keyword evidence="8" id="KW-1185">Reference proteome</keyword>
<dbReference type="InterPro" id="IPR005801">
    <property type="entry name" value="ADC_synthase"/>
</dbReference>
<dbReference type="PANTHER" id="PTHR42839">
    <property type="entry name" value="ISOCHORISMATE SYNTHASE ENTC"/>
    <property type="match status" value="1"/>
</dbReference>
<dbReference type="EC" id="5.4.4.2" evidence="3"/>
<dbReference type="InterPro" id="IPR015890">
    <property type="entry name" value="Chorismate_C"/>
</dbReference>
<name>A0A9X2YME4_9MYCO</name>
<reference evidence="7" key="2">
    <citation type="journal article" date="2022" name="BMC Genomics">
        <title>Comparative genome analysis of mycobacteria focusing on tRNA and non-coding RNA.</title>
        <authorList>
            <person name="Behra P.R.K."/>
            <person name="Pettersson B.M.F."/>
            <person name="Ramesh M."/>
            <person name="Das S."/>
            <person name="Dasgupta S."/>
            <person name="Kirsebom L.A."/>
        </authorList>
    </citation>
    <scope>NUCLEOTIDE SEQUENCE</scope>
    <source>
        <strain evidence="7">DSM 44838</strain>
    </source>
</reference>
<evidence type="ECO:0000256" key="3">
    <source>
        <dbReference type="ARBA" id="ARBA00012824"/>
    </source>
</evidence>
<reference evidence="7" key="1">
    <citation type="submission" date="2020-07" db="EMBL/GenBank/DDBJ databases">
        <authorList>
            <person name="Pettersson B.M.F."/>
            <person name="Behra P.R.K."/>
            <person name="Ramesh M."/>
            <person name="Das S."/>
            <person name="Dasgupta S."/>
            <person name="Kirsebom L.A."/>
        </authorList>
    </citation>
    <scope>NUCLEOTIDE SEQUENCE</scope>
    <source>
        <strain evidence="7">DSM 44838</strain>
    </source>
</reference>
<dbReference type="AlphaFoldDB" id="A0A9X2YME4"/>
<evidence type="ECO:0000313" key="8">
    <source>
        <dbReference type="Proteomes" id="UP001141629"/>
    </source>
</evidence>
<dbReference type="Gene3D" id="3.60.120.10">
    <property type="entry name" value="Anthranilate synthase"/>
    <property type="match status" value="1"/>
</dbReference>
<dbReference type="Pfam" id="PF00425">
    <property type="entry name" value="Chorismate_bind"/>
    <property type="match status" value="1"/>
</dbReference>
<proteinExistence type="inferred from homology"/>